<comment type="caution">
    <text evidence="2">The sequence shown here is derived from an EMBL/GenBank/DDBJ whole genome shotgun (WGS) entry which is preliminary data.</text>
</comment>
<feature type="region of interest" description="Disordered" evidence="1">
    <location>
        <begin position="1"/>
        <end position="26"/>
    </location>
</feature>
<dbReference type="EMBL" id="BPTR01000001">
    <property type="protein sequence ID" value="GJG26489.1"/>
    <property type="molecule type" value="Genomic_DNA"/>
</dbReference>
<protein>
    <submittedName>
        <fullName evidence="2">Uncharacterized protein</fullName>
    </submittedName>
</protein>
<dbReference type="AlphaFoldDB" id="A0AA37HVH8"/>
<evidence type="ECO:0000256" key="1">
    <source>
        <dbReference type="SAM" id="MobiDB-lite"/>
    </source>
</evidence>
<gene>
    <name evidence="2" type="ORF">PRRU23_01890</name>
</gene>
<feature type="compositionally biased region" description="Basic and acidic residues" evidence="1">
    <location>
        <begin position="7"/>
        <end position="19"/>
    </location>
</feature>
<dbReference type="RefSeq" id="WP_006282266.1">
    <property type="nucleotide sequence ID" value="NZ_BPTR01000001.1"/>
</dbReference>
<reference evidence="2" key="1">
    <citation type="submission" date="2021-08" db="EMBL/GenBank/DDBJ databases">
        <title>Prevotella lacticifex sp. nov., isolated from rumen of cow.</title>
        <authorList>
            <person name="Shinkai T."/>
            <person name="Ikeyama N."/>
            <person name="Kumagai M."/>
            <person name="Ohmori H."/>
            <person name="Sakamoto M."/>
            <person name="Ohkuma M."/>
            <person name="Mitsumori M."/>
        </authorList>
    </citation>
    <scope>NUCLEOTIDE SEQUENCE</scope>
    <source>
        <strain evidence="2">DSM 11371</strain>
    </source>
</reference>
<proteinExistence type="predicted"/>
<sequence>MTNSKKSNKDGKKEYDNGKGCEYPDNDGQRYRHFNLFEFEGFKSQAGLNAFTLSPSQWIVLCVGRG</sequence>
<evidence type="ECO:0000313" key="3">
    <source>
        <dbReference type="Proteomes" id="UP000887043"/>
    </source>
</evidence>
<organism evidence="2 3">
    <name type="scientific">Segatella bryantii</name>
    <name type="common">Prevotella bryantii</name>
    <dbReference type="NCBI Taxonomy" id="77095"/>
    <lineage>
        <taxon>Bacteria</taxon>
        <taxon>Pseudomonadati</taxon>
        <taxon>Bacteroidota</taxon>
        <taxon>Bacteroidia</taxon>
        <taxon>Bacteroidales</taxon>
        <taxon>Prevotellaceae</taxon>
        <taxon>Segatella</taxon>
    </lineage>
</organism>
<evidence type="ECO:0000313" key="2">
    <source>
        <dbReference type="EMBL" id="GJG26489.1"/>
    </source>
</evidence>
<accession>A0AA37HVH8</accession>
<name>A0AA37HVH8_SEGBR</name>
<dbReference type="Proteomes" id="UP000887043">
    <property type="component" value="Unassembled WGS sequence"/>
</dbReference>